<dbReference type="AlphaFoldDB" id="B3PGB8"/>
<dbReference type="HOGENOM" id="CLU_3214042_0_0_6"/>
<evidence type="ECO:0000313" key="1">
    <source>
        <dbReference type="EMBL" id="ACE85748.1"/>
    </source>
</evidence>
<protein>
    <submittedName>
        <fullName evidence="1">Uncharacterized protein</fullName>
    </submittedName>
</protein>
<keyword evidence="2" id="KW-1185">Reference proteome</keyword>
<reference evidence="1 2" key="1">
    <citation type="journal article" date="2008" name="J. Bacteriol.">
        <title>Insights into plant cell wall degradation from the genome sequence of the soil bacterium Cellvibrio japonicus.</title>
        <authorList>
            <person name="Deboy R.T."/>
            <person name="Mongodin E.F."/>
            <person name="Fouts D.E."/>
            <person name="Tailford L.E."/>
            <person name="Khouri H."/>
            <person name="Emerson J.B."/>
            <person name="Mohamoud Y."/>
            <person name="Watkins K."/>
            <person name="Henrissat B."/>
            <person name="Gilbert H.J."/>
            <person name="Nelson K.E."/>
        </authorList>
    </citation>
    <scope>NUCLEOTIDE SEQUENCE [LARGE SCALE GENOMIC DNA]</scope>
    <source>
        <strain evidence="1 2">Ueda107</strain>
    </source>
</reference>
<sequence length="44" mass="5116">MSFFVNFSLKNGFLAEITYAECLQFTEVTTRMIFTKSEDAHLAY</sequence>
<dbReference type="EMBL" id="CP000934">
    <property type="protein sequence ID" value="ACE85748.1"/>
    <property type="molecule type" value="Genomic_DNA"/>
</dbReference>
<dbReference type="KEGG" id="cja:CJA_0173"/>
<name>B3PGB8_CELJU</name>
<gene>
    <name evidence="1" type="ordered locus">CJA_0173</name>
</gene>
<organism evidence="1 2">
    <name type="scientific">Cellvibrio japonicus (strain Ueda107)</name>
    <name type="common">Pseudomonas fluorescens subsp. cellulosa</name>
    <dbReference type="NCBI Taxonomy" id="498211"/>
    <lineage>
        <taxon>Bacteria</taxon>
        <taxon>Pseudomonadati</taxon>
        <taxon>Pseudomonadota</taxon>
        <taxon>Gammaproteobacteria</taxon>
        <taxon>Cellvibrionales</taxon>
        <taxon>Cellvibrionaceae</taxon>
        <taxon>Cellvibrio</taxon>
    </lineage>
</organism>
<dbReference type="Proteomes" id="UP000001036">
    <property type="component" value="Chromosome"/>
</dbReference>
<accession>B3PGB8</accession>
<evidence type="ECO:0000313" key="2">
    <source>
        <dbReference type="Proteomes" id="UP000001036"/>
    </source>
</evidence>
<proteinExistence type="predicted"/>